<protein>
    <submittedName>
        <fullName evidence="2">L-alanine-DL-glutamate epimerase</fullName>
    </submittedName>
</protein>
<dbReference type="Gene3D" id="3.20.20.120">
    <property type="entry name" value="Enolase-like C-terminal domain"/>
    <property type="match status" value="1"/>
</dbReference>
<evidence type="ECO:0000313" key="2">
    <source>
        <dbReference type="EMBL" id="SKA44500.1"/>
    </source>
</evidence>
<evidence type="ECO:0000313" key="3">
    <source>
        <dbReference type="Proteomes" id="UP000190367"/>
    </source>
</evidence>
<dbReference type="AlphaFoldDB" id="A0A1T4TVN1"/>
<organism evidence="2 3">
    <name type="scientific">Chitinophaga eiseniae</name>
    <dbReference type="NCBI Taxonomy" id="634771"/>
    <lineage>
        <taxon>Bacteria</taxon>
        <taxon>Pseudomonadati</taxon>
        <taxon>Bacteroidota</taxon>
        <taxon>Chitinophagia</taxon>
        <taxon>Chitinophagales</taxon>
        <taxon>Chitinophagaceae</taxon>
        <taxon>Chitinophaga</taxon>
    </lineage>
</organism>
<keyword evidence="3" id="KW-1185">Reference proteome</keyword>
<accession>A0A1T4TVN1</accession>
<dbReference type="OrthoDB" id="1099889at2"/>
<proteinExistence type="predicted"/>
<feature type="domain" description="Enolase C-terminal" evidence="1">
    <location>
        <begin position="212"/>
        <end position="373"/>
    </location>
</feature>
<dbReference type="Proteomes" id="UP000190367">
    <property type="component" value="Unassembled WGS sequence"/>
</dbReference>
<name>A0A1T4TVN1_9BACT</name>
<dbReference type="GO" id="GO:0016854">
    <property type="term" value="F:racemase and epimerase activity"/>
    <property type="evidence" value="ECO:0007669"/>
    <property type="project" value="UniProtKB-ARBA"/>
</dbReference>
<dbReference type="InterPro" id="IPR029065">
    <property type="entry name" value="Enolase_C-like"/>
</dbReference>
<gene>
    <name evidence="2" type="ORF">SAMN04488128_106415</name>
</gene>
<dbReference type="Pfam" id="PF13378">
    <property type="entry name" value="MR_MLE_C"/>
    <property type="match status" value="1"/>
</dbReference>
<dbReference type="SUPFAM" id="SSF51604">
    <property type="entry name" value="Enolase C-terminal domain-like"/>
    <property type="match status" value="1"/>
</dbReference>
<evidence type="ECO:0000259" key="1">
    <source>
        <dbReference type="Pfam" id="PF13378"/>
    </source>
</evidence>
<dbReference type="RefSeq" id="WP_078672755.1">
    <property type="nucleotide sequence ID" value="NZ_FUWZ01000006.1"/>
</dbReference>
<dbReference type="EMBL" id="FUWZ01000006">
    <property type="protein sequence ID" value="SKA44500.1"/>
    <property type="molecule type" value="Genomic_DNA"/>
</dbReference>
<dbReference type="InterPro" id="IPR036849">
    <property type="entry name" value="Enolase-like_C_sf"/>
</dbReference>
<reference evidence="3" key="1">
    <citation type="submission" date="2017-02" db="EMBL/GenBank/DDBJ databases">
        <authorList>
            <person name="Varghese N."/>
            <person name="Submissions S."/>
        </authorList>
    </citation>
    <scope>NUCLEOTIDE SEQUENCE [LARGE SCALE GENOMIC DNA]</scope>
    <source>
        <strain evidence="3">DSM 22224</strain>
    </source>
</reference>
<dbReference type="STRING" id="634771.SAMN04488128_106415"/>
<sequence>MHRRQFIRNTGLIAVFAGMNPDQLKGKGTHTMKNIEVIHTGSDFEREKLVRPFGFKGAYLTELWQVVSRLETASGINKTGIATQSVLYGDAELFAAHSEAEGNALMYLVAGHALKLIKKTPFRDPVSLLDAIFPRLLAEAKQLTGKADLNTNFVYNALVSADNAAWLLYAAENNFSTFDEMVPAAYKKGLSHKNNKVAIMYQVPYGMPVQDLQQAAAAGYFVFKIKTGYPGTTAEMLEKDMARLTQVHQALKDLRTTQTPNGKLIYTMDANGRYEKKEWLMRYLDHARKIGAFEHILFYEEPLAEQNEEDVSDTGITIAADESVHNETSAIRRIEQGYKAMVLKGIAKTLSMSMKIAALAAEKQIPCICADLTVNPVLIDWNKNLAARLMSFPGVGMGFMETNGDMNYHNWKNMQAYHPLAGASWTQPRNGVFVLNEDFYHQSGGIFQSSPHYQGIIQQPH</sequence>